<dbReference type="PANTHER" id="PTHR13778:SF47">
    <property type="entry name" value="LIPOPOLYSACCHARIDE 1,3-GALACTOSYLTRANSFERASE"/>
    <property type="match status" value="1"/>
</dbReference>
<gene>
    <name evidence="4" type="ORF">ACIBP4_11710</name>
</gene>
<dbReference type="SUPFAM" id="SSF53448">
    <property type="entry name" value="Nucleotide-diphospho-sugar transferases"/>
    <property type="match status" value="1"/>
</dbReference>
<evidence type="ECO:0000313" key="5">
    <source>
        <dbReference type="Proteomes" id="UP001612812"/>
    </source>
</evidence>
<keyword evidence="5" id="KW-1185">Reference proteome</keyword>
<dbReference type="Proteomes" id="UP001612812">
    <property type="component" value="Unassembled WGS sequence"/>
</dbReference>
<keyword evidence="2" id="KW-0808">Transferase</keyword>
<name>A0ABW7ZJC9_9ACTN</name>
<dbReference type="Pfam" id="PF01501">
    <property type="entry name" value="Glyco_transf_8"/>
    <property type="match status" value="1"/>
</dbReference>
<sequence>MCPCSTEEVVLDCALAFDATYAPHAAVVMSTVVAHMPDEPLRFWLAAGDDVTERSRAALTRAAGHATVSFLTVDPPPIRLPGSREPHLSYLSAAMYLRLLIPHALPPDVHRLVYLDSDVLCTGSLAELRDLDLAGAPLGAVRDAFTRRLIDTGGLPGIYGCYHDLDAQAPYLNSGVLLIDVPRWKALDVTAKALDYVARHADESRFPDQDALNHAVYGRWTRMSKRWNHMMAWRLDPSVGGNVADASIIHFAGPVKPWQPEFPDGVYRQMYWRHRRRTEVVTARHR</sequence>
<evidence type="ECO:0000313" key="4">
    <source>
        <dbReference type="EMBL" id="MFI7262956.1"/>
    </source>
</evidence>
<dbReference type="CDD" id="cd04194">
    <property type="entry name" value="GT8_A4GalT_like"/>
    <property type="match status" value="1"/>
</dbReference>
<evidence type="ECO:0000256" key="2">
    <source>
        <dbReference type="ARBA" id="ARBA00022679"/>
    </source>
</evidence>
<keyword evidence="1" id="KW-0328">Glycosyltransferase</keyword>
<keyword evidence="3" id="KW-0479">Metal-binding</keyword>
<dbReference type="PANTHER" id="PTHR13778">
    <property type="entry name" value="GLYCOSYLTRANSFERASE 8 DOMAIN-CONTAINING PROTEIN"/>
    <property type="match status" value="1"/>
</dbReference>
<dbReference type="EMBL" id="JBITLE010000003">
    <property type="protein sequence ID" value="MFI7262956.1"/>
    <property type="molecule type" value="Genomic_DNA"/>
</dbReference>
<reference evidence="4 5" key="1">
    <citation type="submission" date="2024-10" db="EMBL/GenBank/DDBJ databases">
        <title>The Natural Products Discovery Center: Release of the First 8490 Sequenced Strains for Exploring Actinobacteria Biosynthetic Diversity.</title>
        <authorList>
            <person name="Kalkreuter E."/>
            <person name="Kautsar S.A."/>
            <person name="Yang D."/>
            <person name="Bader C.D."/>
            <person name="Teijaro C.N."/>
            <person name="Fluegel L."/>
            <person name="Davis C.M."/>
            <person name="Simpson J.R."/>
            <person name="Lauterbach L."/>
            <person name="Steele A.D."/>
            <person name="Gui C."/>
            <person name="Meng S."/>
            <person name="Li G."/>
            <person name="Viehrig K."/>
            <person name="Ye F."/>
            <person name="Su P."/>
            <person name="Kiefer A.F."/>
            <person name="Nichols A."/>
            <person name="Cepeda A.J."/>
            <person name="Yan W."/>
            <person name="Fan B."/>
            <person name="Jiang Y."/>
            <person name="Adhikari A."/>
            <person name="Zheng C.-J."/>
            <person name="Schuster L."/>
            <person name="Cowan T.M."/>
            <person name="Smanski M.J."/>
            <person name="Chevrette M.G."/>
            <person name="De Carvalho L.P.S."/>
            <person name="Shen B."/>
        </authorList>
    </citation>
    <scope>NUCLEOTIDE SEQUENCE [LARGE SCALE GENOMIC DNA]</scope>
    <source>
        <strain evidence="4 5">NPDC049845</strain>
    </source>
</reference>
<dbReference type="RefSeq" id="WP_396762327.1">
    <property type="nucleotide sequence ID" value="NZ_JBITLA010000003.1"/>
</dbReference>
<dbReference type="InterPro" id="IPR050748">
    <property type="entry name" value="Glycosyltrans_8_dom-fam"/>
</dbReference>
<organism evidence="4 5">
    <name type="scientific">Micromonospora maritima</name>
    <dbReference type="NCBI Taxonomy" id="986711"/>
    <lineage>
        <taxon>Bacteria</taxon>
        <taxon>Bacillati</taxon>
        <taxon>Actinomycetota</taxon>
        <taxon>Actinomycetes</taxon>
        <taxon>Micromonosporales</taxon>
        <taxon>Micromonosporaceae</taxon>
        <taxon>Micromonospora</taxon>
    </lineage>
</organism>
<dbReference type="Gene3D" id="3.90.550.10">
    <property type="entry name" value="Spore Coat Polysaccharide Biosynthesis Protein SpsA, Chain A"/>
    <property type="match status" value="1"/>
</dbReference>
<comment type="caution">
    <text evidence="4">The sequence shown here is derived from an EMBL/GenBank/DDBJ whole genome shotgun (WGS) entry which is preliminary data.</text>
</comment>
<accession>A0ABW7ZJC9</accession>
<dbReference type="InterPro" id="IPR002495">
    <property type="entry name" value="Glyco_trans_8"/>
</dbReference>
<evidence type="ECO:0000256" key="1">
    <source>
        <dbReference type="ARBA" id="ARBA00022676"/>
    </source>
</evidence>
<protein>
    <submittedName>
        <fullName evidence="4">Glycosyltransferase family 8 protein</fullName>
    </submittedName>
</protein>
<dbReference type="InterPro" id="IPR029044">
    <property type="entry name" value="Nucleotide-diphossugar_trans"/>
</dbReference>
<proteinExistence type="predicted"/>
<evidence type="ECO:0000256" key="3">
    <source>
        <dbReference type="ARBA" id="ARBA00022723"/>
    </source>
</evidence>